<comment type="similarity">
    <text evidence="1">Belongs to the PPR family. P subfamily.</text>
</comment>
<accession>A0A1Q3BQE8</accession>
<dbReference type="Gene3D" id="1.25.40.10">
    <property type="entry name" value="Tetratricopeptide repeat domain"/>
    <property type="match status" value="2"/>
</dbReference>
<evidence type="ECO:0000256" key="1">
    <source>
        <dbReference type="ARBA" id="ARBA00007626"/>
    </source>
</evidence>
<dbReference type="Pfam" id="PF13041">
    <property type="entry name" value="PPR_2"/>
    <property type="match status" value="1"/>
</dbReference>
<keyword evidence="2" id="KW-0677">Repeat</keyword>
<dbReference type="PROSITE" id="PS51375">
    <property type="entry name" value="PPR"/>
    <property type="match status" value="3"/>
</dbReference>
<dbReference type="NCBIfam" id="TIGR00756">
    <property type="entry name" value="PPR"/>
    <property type="match status" value="3"/>
</dbReference>
<feature type="repeat" description="PPR" evidence="3">
    <location>
        <begin position="115"/>
        <end position="149"/>
    </location>
</feature>
<gene>
    <name evidence="4" type="ORF">CFOL_v3_13423</name>
</gene>
<dbReference type="InParanoid" id="A0A1Q3BQE8"/>
<dbReference type="GO" id="GO:0003729">
    <property type="term" value="F:mRNA binding"/>
    <property type="evidence" value="ECO:0007669"/>
    <property type="project" value="TreeGrafter"/>
</dbReference>
<feature type="non-terminal residue" evidence="4">
    <location>
        <position position="205"/>
    </location>
</feature>
<proteinExistence type="inferred from homology"/>
<evidence type="ECO:0000313" key="5">
    <source>
        <dbReference type="Proteomes" id="UP000187406"/>
    </source>
</evidence>
<dbReference type="GO" id="GO:0006396">
    <property type="term" value="P:RNA processing"/>
    <property type="evidence" value="ECO:0007669"/>
    <property type="project" value="TreeGrafter"/>
</dbReference>
<organism evidence="4 5">
    <name type="scientific">Cephalotus follicularis</name>
    <name type="common">Albany pitcher plant</name>
    <dbReference type="NCBI Taxonomy" id="3775"/>
    <lineage>
        <taxon>Eukaryota</taxon>
        <taxon>Viridiplantae</taxon>
        <taxon>Streptophyta</taxon>
        <taxon>Embryophyta</taxon>
        <taxon>Tracheophyta</taxon>
        <taxon>Spermatophyta</taxon>
        <taxon>Magnoliopsida</taxon>
        <taxon>eudicotyledons</taxon>
        <taxon>Gunneridae</taxon>
        <taxon>Pentapetalae</taxon>
        <taxon>rosids</taxon>
        <taxon>fabids</taxon>
        <taxon>Oxalidales</taxon>
        <taxon>Cephalotaceae</taxon>
        <taxon>Cephalotus</taxon>
    </lineage>
</organism>
<keyword evidence="5" id="KW-1185">Reference proteome</keyword>
<feature type="repeat" description="PPR" evidence="3">
    <location>
        <begin position="150"/>
        <end position="184"/>
    </location>
</feature>
<comment type="caution">
    <text evidence="4">The sequence shown here is derived from an EMBL/GenBank/DDBJ whole genome shotgun (WGS) entry which is preliminary data.</text>
</comment>
<dbReference type="PANTHER" id="PTHR47934:SF8">
    <property type="entry name" value="PENTACOTRIPEPTIDE-REPEAT REGION OF PRORP DOMAIN-CONTAINING PROTEIN"/>
    <property type="match status" value="1"/>
</dbReference>
<dbReference type="GO" id="GO:0005739">
    <property type="term" value="C:mitochondrion"/>
    <property type="evidence" value="ECO:0007669"/>
    <property type="project" value="TreeGrafter"/>
</dbReference>
<reference evidence="5" key="1">
    <citation type="submission" date="2016-04" db="EMBL/GenBank/DDBJ databases">
        <title>Cephalotus genome sequencing.</title>
        <authorList>
            <person name="Fukushima K."/>
            <person name="Hasebe M."/>
            <person name="Fang X."/>
        </authorList>
    </citation>
    <scope>NUCLEOTIDE SEQUENCE [LARGE SCALE GENOMIC DNA]</scope>
    <source>
        <strain evidence="5">cv. St1</strain>
    </source>
</reference>
<evidence type="ECO:0000256" key="3">
    <source>
        <dbReference type="PROSITE-ProRule" id="PRU00708"/>
    </source>
</evidence>
<evidence type="ECO:0000313" key="4">
    <source>
        <dbReference type="EMBL" id="GAV69923.1"/>
    </source>
</evidence>
<dbReference type="Pfam" id="PF01535">
    <property type="entry name" value="PPR"/>
    <property type="match status" value="3"/>
</dbReference>
<dbReference type="STRING" id="3775.A0A1Q3BQE8"/>
<dbReference type="AlphaFoldDB" id="A0A1Q3BQE8"/>
<sequence length="205" mass="23756">ETRFRCKPDNFVYNNMLYVLCKKESSGEFIDFSLMIFRRIESPDTYSYSNVLVGLCKFGRFETAIEIFKEMCEAGLVPTRAFVIIRLIAELCRLGKMEEGFEILKVVEERKLNCVEEGYSTVIQALCEHRLVEEASHLFGRMLSQGLKPKLIVYNSVICMLCKMGRIGEAERVFEIMNKKRCLPDNVTYNSLVHAYSEARNWEIA</sequence>
<feature type="non-terminal residue" evidence="4">
    <location>
        <position position="1"/>
    </location>
</feature>
<dbReference type="InterPro" id="IPR002885">
    <property type="entry name" value="PPR_rpt"/>
</dbReference>
<dbReference type="EMBL" id="BDDD01000763">
    <property type="protein sequence ID" value="GAV69923.1"/>
    <property type="molecule type" value="Genomic_DNA"/>
</dbReference>
<protein>
    <submittedName>
        <fullName evidence="4">PPR domain-containing protein/PPR_1 domain-containing protein/PPR_2 domain-containing protein</fullName>
    </submittedName>
</protein>
<dbReference type="OrthoDB" id="733434at2759"/>
<dbReference type="GO" id="GO:0007005">
    <property type="term" value="P:mitochondrion organization"/>
    <property type="evidence" value="ECO:0007669"/>
    <property type="project" value="TreeGrafter"/>
</dbReference>
<dbReference type="InterPro" id="IPR011990">
    <property type="entry name" value="TPR-like_helical_dom_sf"/>
</dbReference>
<dbReference type="PANTHER" id="PTHR47934">
    <property type="entry name" value="PENTATRICOPEPTIDE REPEAT-CONTAINING PROTEIN PET309, MITOCHONDRIAL"/>
    <property type="match status" value="1"/>
</dbReference>
<feature type="repeat" description="PPR" evidence="3">
    <location>
        <begin position="44"/>
        <end position="78"/>
    </location>
</feature>
<dbReference type="Proteomes" id="UP000187406">
    <property type="component" value="Unassembled WGS sequence"/>
</dbReference>
<dbReference type="InterPro" id="IPR051114">
    <property type="entry name" value="Mito_RNA_Proc_CCM1"/>
</dbReference>
<evidence type="ECO:0000256" key="2">
    <source>
        <dbReference type="ARBA" id="ARBA00022737"/>
    </source>
</evidence>
<name>A0A1Q3BQE8_CEPFO</name>